<reference evidence="1 2" key="1">
    <citation type="submission" date="2024-01" db="EMBL/GenBank/DDBJ databases">
        <title>The genomes of 5 underutilized Papilionoideae crops provide insights into root nodulation and disease resistanc.</title>
        <authorList>
            <person name="Jiang F."/>
        </authorList>
    </citation>
    <scope>NUCLEOTIDE SEQUENCE [LARGE SCALE GENOMIC DNA]</scope>
    <source>
        <strain evidence="1">LVBAO_FW01</strain>
        <tissue evidence="1">Leaves</tissue>
    </source>
</reference>
<proteinExistence type="predicted"/>
<accession>A0AAN9KQU6</accession>
<sequence length="121" mass="13893">MTHGRKRSWTFMKLRDVCMHAPSLQFTLKSTTKSGELNLDRGQLACITPWRHTTQMDARRLSIPVMRYQAWLMVSFGILNHVLLETLAVVCSLIRIEAICRQRNGSTSRASSICLETLLRM</sequence>
<evidence type="ECO:0000313" key="2">
    <source>
        <dbReference type="Proteomes" id="UP001367508"/>
    </source>
</evidence>
<name>A0AAN9KQU6_CANGL</name>
<dbReference type="AlphaFoldDB" id="A0AAN9KQU6"/>
<dbReference type="Proteomes" id="UP001367508">
    <property type="component" value="Unassembled WGS sequence"/>
</dbReference>
<dbReference type="EMBL" id="JAYMYQ010000007">
    <property type="protein sequence ID" value="KAK7321056.1"/>
    <property type="molecule type" value="Genomic_DNA"/>
</dbReference>
<evidence type="ECO:0000313" key="1">
    <source>
        <dbReference type="EMBL" id="KAK7321056.1"/>
    </source>
</evidence>
<gene>
    <name evidence="1" type="ORF">VNO77_31206</name>
</gene>
<keyword evidence="2" id="KW-1185">Reference proteome</keyword>
<protein>
    <submittedName>
        <fullName evidence="1">Uncharacterized protein</fullName>
    </submittedName>
</protein>
<comment type="caution">
    <text evidence="1">The sequence shown here is derived from an EMBL/GenBank/DDBJ whole genome shotgun (WGS) entry which is preliminary data.</text>
</comment>
<organism evidence="1 2">
    <name type="scientific">Canavalia gladiata</name>
    <name type="common">Sword bean</name>
    <name type="synonym">Dolichos gladiatus</name>
    <dbReference type="NCBI Taxonomy" id="3824"/>
    <lineage>
        <taxon>Eukaryota</taxon>
        <taxon>Viridiplantae</taxon>
        <taxon>Streptophyta</taxon>
        <taxon>Embryophyta</taxon>
        <taxon>Tracheophyta</taxon>
        <taxon>Spermatophyta</taxon>
        <taxon>Magnoliopsida</taxon>
        <taxon>eudicotyledons</taxon>
        <taxon>Gunneridae</taxon>
        <taxon>Pentapetalae</taxon>
        <taxon>rosids</taxon>
        <taxon>fabids</taxon>
        <taxon>Fabales</taxon>
        <taxon>Fabaceae</taxon>
        <taxon>Papilionoideae</taxon>
        <taxon>50 kb inversion clade</taxon>
        <taxon>NPAAA clade</taxon>
        <taxon>indigoferoid/millettioid clade</taxon>
        <taxon>Phaseoleae</taxon>
        <taxon>Canavalia</taxon>
    </lineage>
</organism>